<feature type="transmembrane region" description="Helical" evidence="2">
    <location>
        <begin position="468"/>
        <end position="488"/>
    </location>
</feature>
<evidence type="ECO:0000259" key="3">
    <source>
        <dbReference type="PROSITE" id="PS51711"/>
    </source>
</evidence>
<dbReference type="InterPro" id="IPR011640">
    <property type="entry name" value="Fe2_transport_prot_B_C"/>
</dbReference>
<dbReference type="STRING" id="1850250.LPB142_09810"/>
<evidence type="ECO:0000313" key="4">
    <source>
        <dbReference type="EMBL" id="AOZ69573.1"/>
    </source>
</evidence>
<dbReference type="GO" id="GO:0015093">
    <property type="term" value="F:ferrous iron transmembrane transporter activity"/>
    <property type="evidence" value="ECO:0007669"/>
    <property type="project" value="InterPro"/>
</dbReference>
<proteinExistence type="predicted"/>
<dbReference type="GO" id="GO:0005525">
    <property type="term" value="F:GTP binding"/>
    <property type="evidence" value="ECO:0007669"/>
    <property type="project" value="InterPro"/>
</dbReference>
<protein>
    <recommendedName>
        <fullName evidence="1">Ferrous iron transport protein B</fullName>
    </recommendedName>
</protein>
<keyword evidence="2" id="KW-0812">Transmembrane</keyword>
<dbReference type="PANTHER" id="PTHR43185:SF1">
    <property type="entry name" value="FE(2+) TRANSPORTER FEOB"/>
    <property type="match status" value="1"/>
</dbReference>
<dbReference type="SUPFAM" id="SSF52540">
    <property type="entry name" value="P-loop containing nucleoside triphosphate hydrolases"/>
    <property type="match status" value="1"/>
</dbReference>
<dbReference type="KEGG" id="rhp:LPB142_09810"/>
<feature type="transmembrane region" description="Helical" evidence="2">
    <location>
        <begin position="282"/>
        <end position="311"/>
    </location>
</feature>
<feature type="transmembrane region" description="Helical" evidence="2">
    <location>
        <begin position="226"/>
        <end position="249"/>
    </location>
</feature>
<sequence>MASKDAAAELQIALVGAPNCGKTSLFNALTGANQRVGNYSGVTVERKIGRTRTPAGFALAVIDLPGTHSLRARSPDEAVTREVVLGQRADTAPPDLIVMVADATNLRGALRLVQELKATGRPILFVLNMIDIARHRGIRIDEARLAAELGLPVVASTAVRRGGMEALWTRLDEMIGAGLPAPRPGAWAEPSATSLRALQREADRVLAAAVTAPPRPRTLTGRVDGWLLHPVFGPIFLLALLFAMFQAVFAGAAPAMELIDAGFGLAGELVTRVVPDGLLRSFLVDGIIGGVGSVIIFLPQILILFLFILLLEDLGYMARAAFLMDRIMGAAGLHGRAFIPLLSSFACAIPGIMAARVIGDRRDRLTTILIAPLMTCSARIPVYTLIISAFVPQKTVLGGLGLQGLVMFGLYAAGIISALGVSLAARLLFRRHEAAAPLMLDLPDYKLPRLKGVALGLWQRAWAFLRRAGTTIFLAMVVIWLLATFPLPPEGHTGPAIETSFAAQIGHLAAPLLAPIGFNWQIAVALVPGMAAREIAVAALATVYAVAGTEASVAMALSSQWSLATALAFLAWYVFAPQCISTLAVIKRETGGARWMWVALGYMFALAYLAAFLTYHIARAFGA</sequence>
<reference evidence="4 5" key="1">
    <citation type="submission" date="2016-10" db="EMBL/GenBank/DDBJ databases">
        <title>Rhodobacter sp. LPB0142, isolated from sea water.</title>
        <authorList>
            <person name="Kim E."/>
            <person name="Yi H."/>
        </authorList>
    </citation>
    <scope>NUCLEOTIDE SEQUENCE [LARGE SCALE GENOMIC DNA]</scope>
    <source>
        <strain evidence="4 5">LPB0142</strain>
    </source>
</reference>
<dbReference type="EMBL" id="CP017781">
    <property type="protein sequence ID" value="AOZ69573.1"/>
    <property type="molecule type" value="Genomic_DNA"/>
</dbReference>
<dbReference type="Proteomes" id="UP000176562">
    <property type="component" value="Chromosome"/>
</dbReference>
<feature type="transmembrane region" description="Helical" evidence="2">
    <location>
        <begin position="563"/>
        <end position="585"/>
    </location>
</feature>
<dbReference type="AlphaFoldDB" id="A0A1D9MCP1"/>
<feature type="transmembrane region" description="Helical" evidence="2">
    <location>
        <begin position="508"/>
        <end position="528"/>
    </location>
</feature>
<gene>
    <name evidence="4" type="ORF">LPB142_09810</name>
</gene>
<feature type="transmembrane region" description="Helical" evidence="2">
    <location>
        <begin position="410"/>
        <end position="429"/>
    </location>
</feature>
<organism evidence="4 5">
    <name type="scientific">Rhodobacter xanthinilyticus</name>
    <dbReference type="NCBI Taxonomy" id="1850250"/>
    <lineage>
        <taxon>Bacteria</taxon>
        <taxon>Pseudomonadati</taxon>
        <taxon>Pseudomonadota</taxon>
        <taxon>Alphaproteobacteria</taxon>
        <taxon>Rhodobacterales</taxon>
        <taxon>Rhodobacter group</taxon>
        <taxon>Rhodobacter</taxon>
    </lineage>
</organism>
<name>A0A1D9MCP1_9RHOB</name>
<feature type="transmembrane region" description="Helical" evidence="2">
    <location>
        <begin position="535"/>
        <end position="557"/>
    </location>
</feature>
<keyword evidence="2" id="KW-1133">Transmembrane helix</keyword>
<evidence type="ECO:0000256" key="2">
    <source>
        <dbReference type="SAM" id="Phobius"/>
    </source>
</evidence>
<dbReference type="Pfam" id="PF02421">
    <property type="entry name" value="FeoB_N"/>
    <property type="match status" value="1"/>
</dbReference>
<feature type="domain" description="FeoB-type G" evidence="3">
    <location>
        <begin position="9"/>
        <end position="177"/>
    </location>
</feature>
<evidence type="ECO:0000256" key="1">
    <source>
        <dbReference type="ARBA" id="ARBA00031200"/>
    </source>
</evidence>
<dbReference type="InterPro" id="IPR011642">
    <property type="entry name" value="Gate_dom"/>
</dbReference>
<dbReference type="PANTHER" id="PTHR43185">
    <property type="entry name" value="FERROUS IRON TRANSPORT PROTEIN B"/>
    <property type="match status" value="1"/>
</dbReference>
<keyword evidence="2" id="KW-0472">Membrane</keyword>
<dbReference type="Pfam" id="PF07664">
    <property type="entry name" value="FeoB_C"/>
    <property type="match status" value="1"/>
</dbReference>
<dbReference type="InterPro" id="IPR027417">
    <property type="entry name" value="P-loop_NTPase"/>
</dbReference>
<feature type="transmembrane region" description="Helical" evidence="2">
    <location>
        <begin position="367"/>
        <end position="390"/>
    </location>
</feature>
<dbReference type="InterPro" id="IPR050860">
    <property type="entry name" value="FeoB_GTPase"/>
</dbReference>
<keyword evidence="5" id="KW-1185">Reference proteome</keyword>
<dbReference type="GO" id="GO:0005886">
    <property type="term" value="C:plasma membrane"/>
    <property type="evidence" value="ECO:0007669"/>
    <property type="project" value="TreeGrafter"/>
</dbReference>
<dbReference type="Gene3D" id="3.40.50.300">
    <property type="entry name" value="P-loop containing nucleotide triphosphate hydrolases"/>
    <property type="match status" value="1"/>
</dbReference>
<dbReference type="InterPro" id="IPR006073">
    <property type="entry name" value="GTP-bd"/>
</dbReference>
<dbReference type="InterPro" id="IPR030389">
    <property type="entry name" value="G_FEOB_dom"/>
</dbReference>
<dbReference type="PRINTS" id="PR00326">
    <property type="entry name" value="GTP1OBG"/>
</dbReference>
<dbReference type="Pfam" id="PF07670">
    <property type="entry name" value="Gate"/>
    <property type="match status" value="2"/>
</dbReference>
<dbReference type="PROSITE" id="PS51711">
    <property type="entry name" value="G_FEOB"/>
    <property type="match status" value="1"/>
</dbReference>
<dbReference type="CDD" id="cd01879">
    <property type="entry name" value="FeoB"/>
    <property type="match status" value="1"/>
</dbReference>
<accession>A0A1D9MCP1</accession>
<dbReference type="RefSeq" id="WP_071166264.1">
    <property type="nucleotide sequence ID" value="NZ_CP017781.1"/>
</dbReference>
<feature type="transmembrane region" description="Helical" evidence="2">
    <location>
        <begin position="597"/>
        <end position="618"/>
    </location>
</feature>
<evidence type="ECO:0000313" key="5">
    <source>
        <dbReference type="Proteomes" id="UP000176562"/>
    </source>
</evidence>